<dbReference type="PANTHER" id="PTHR33064">
    <property type="entry name" value="POL PROTEIN"/>
    <property type="match status" value="1"/>
</dbReference>
<proteinExistence type="predicted"/>
<dbReference type="InterPro" id="IPR051320">
    <property type="entry name" value="Viral_Replic_Matur_Polypro"/>
</dbReference>
<evidence type="ECO:0000313" key="3">
    <source>
        <dbReference type="Proteomes" id="UP000036403"/>
    </source>
</evidence>
<evidence type="ECO:0000259" key="1">
    <source>
        <dbReference type="PROSITE" id="PS50878"/>
    </source>
</evidence>
<protein>
    <submittedName>
        <fullName evidence="2">Enzymatic poly</fullName>
    </submittedName>
</protein>
<evidence type="ECO:0000313" key="2">
    <source>
        <dbReference type="EMBL" id="KMQ83221.1"/>
    </source>
</evidence>
<feature type="domain" description="Reverse transcriptase" evidence="1">
    <location>
        <begin position="1"/>
        <end position="64"/>
    </location>
</feature>
<gene>
    <name evidence="2" type="ORF">RF55_20600</name>
</gene>
<dbReference type="Gene3D" id="3.30.70.270">
    <property type="match status" value="2"/>
</dbReference>
<comment type="caution">
    <text evidence="2">The sequence shown here is derived from an EMBL/GenBank/DDBJ whole genome shotgun (WGS) entry which is preliminary data.</text>
</comment>
<dbReference type="Pfam" id="PF00078">
    <property type="entry name" value="RVT_1"/>
    <property type="match status" value="1"/>
</dbReference>
<dbReference type="SUPFAM" id="SSF56672">
    <property type="entry name" value="DNA/RNA polymerases"/>
    <property type="match status" value="1"/>
</dbReference>
<dbReference type="OrthoDB" id="420169at2759"/>
<dbReference type="Proteomes" id="UP000036403">
    <property type="component" value="Unassembled WGS sequence"/>
</dbReference>
<dbReference type="InterPro" id="IPR000477">
    <property type="entry name" value="RT_dom"/>
</dbReference>
<name>A0A0J7JZB1_LASNI</name>
<organism evidence="2 3">
    <name type="scientific">Lasius niger</name>
    <name type="common">Black garden ant</name>
    <dbReference type="NCBI Taxonomy" id="67767"/>
    <lineage>
        <taxon>Eukaryota</taxon>
        <taxon>Metazoa</taxon>
        <taxon>Ecdysozoa</taxon>
        <taxon>Arthropoda</taxon>
        <taxon>Hexapoda</taxon>
        <taxon>Insecta</taxon>
        <taxon>Pterygota</taxon>
        <taxon>Neoptera</taxon>
        <taxon>Endopterygota</taxon>
        <taxon>Hymenoptera</taxon>
        <taxon>Apocrita</taxon>
        <taxon>Aculeata</taxon>
        <taxon>Formicoidea</taxon>
        <taxon>Formicidae</taxon>
        <taxon>Formicinae</taxon>
        <taxon>Lasius</taxon>
        <taxon>Lasius</taxon>
    </lineage>
</organism>
<dbReference type="EMBL" id="LBMM01020740">
    <property type="protein sequence ID" value="KMQ83221.1"/>
    <property type="molecule type" value="Genomic_DNA"/>
</dbReference>
<dbReference type="GO" id="GO:0071897">
    <property type="term" value="P:DNA biosynthetic process"/>
    <property type="evidence" value="ECO:0007669"/>
    <property type="project" value="UniProtKB-ARBA"/>
</dbReference>
<keyword evidence="3" id="KW-1185">Reference proteome</keyword>
<reference evidence="2 3" key="1">
    <citation type="submission" date="2015-04" db="EMBL/GenBank/DDBJ databases">
        <title>Lasius niger genome sequencing.</title>
        <authorList>
            <person name="Konorov E.A."/>
            <person name="Nikitin M.A."/>
            <person name="Kirill M.V."/>
            <person name="Chang P."/>
        </authorList>
    </citation>
    <scope>NUCLEOTIDE SEQUENCE [LARGE SCALE GENOMIC DNA]</scope>
    <source>
        <tissue evidence="2">Whole</tissue>
    </source>
</reference>
<dbReference type="AlphaFoldDB" id="A0A0J7JZB1"/>
<dbReference type="InterPro" id="IPR043128">
    <property type="entry name" value="Rev_trsase/Diguanyl_cyclase"/>
</dbReference>
<sequence>MDQIIKDEDLKGTFPYLDDVTIGGKNQKEHDRNLKKFLDTAEKYNLTLNKDKCQFSVTLLGYVISNKTIKPDSNRLKPLLELPIPKDAASLRRTLGMFSHYRRWILRFSEIVRPLLEKNQFPLSDKATSVFKTLKNDVARATMAAIRNNVPFRGKPMFLTW</sequence>
<dbReference type="PaxDb" id="67767-A0A0J7JZB1"/>
<dbReference type="STRING" id="67767.A0A0J7JZB1"/>
<dbReference type="PANTHER" id="PTHR33064:SF37">
    <property type="entry name" value="RIBONUCLEASE H"/>
    <property type="match status" value="1"/>
</dbReference>
<dbReference type="PROSITE" id="PS50878">
    <property type="entry name" value="RT_POL"/>
    <property type="match status" value="1"/>
</dbReference>
<dbReference type="InterPro" id="IPR043502">
    <property type="entry name" value="DNA/RNA_pol_sf"/>
</dbReference>
<accession>A0A0J7JZB1</accession>